<dbReference type="Gramene" id="Kaladp0008s0653.1.v1.1">
    <property type="protein sequence ID" value="Kaladp0008s0653.1.v1.1.CDS.1"/>
    <property type="gene ID" value="Kaladp0008s0653.v1.1"/>
</dbReference>
<dbReference type="GO" id="GO:0008270">
    <property type="term" value="F:zinc ion binding"/>
    <property type="evidence" value="ECO:0007669"/>
    <property type="project" value="UniProtKB-KW"/>
</dbReference>
<protein>
    <recommendedName>
        <fullName evidence="2">RING-type E3 ubiquitin transferase</fullName>
        <ecNumber evidence="2">2.3.2.27</ecNumber>
    </recommendedName>
</protein>
<organism evidence="11 12">
    <name type="scientific">Kalanchoe fedtschenkoi</name>
    <name type="common">Lavender scallops</name>
    <name type="synonym">South American air plant</name>
    <dbReference type="NCBI Taxonomy" id="63787"/>
    <lineage>
        <taxon>Eukaryota</taxon>
        <taxon>Viridiplantae</taxon>
        <taxon>Streptophyta</taxon>
        <taxon>Embryophyta</taxon>
        <taxon>Tracheophyta</taxon>
        <taxon>Spermatophyta</taxon>
        <taxon>Magnoliopsida</taxon>
        <taxon>eudicotyledons</taxon>
        <taxon>Gunneridae</taxon>
        <taxon>Pentapetalae</taxon>
        <taxon>Saxifragales</taxon>
        <taxon>Crassulaceae</taxon>
        <taxon>Kalanchoe</taxon>
    </lineage>
</organism>
<dbReference type="SUPFAM" id="SSF57850">
    <property type="entry name" value="RING/U-box"/>
    <property type="match status" value="1"/>
</dbReference>
<evidence type="ECO:0000256" key="6">
    <source>
        <dbReference type="ARBA" id="ARBA00022833"/>
    </source>
</evidence>
<evidence type="ECO:0000256" key="3">
    <source>
        <dbReference type="ARBA" id="ARBA00022723"/>
    </source>
</evidence>
<dbReference type="Proteomes" id="UP000594263">
    <property type="component" value="Unplaced"/>
</dbReference>
<name>A0A7N0SWD0_KALFE</name>
<evidence type="ECO:0000313" key="12">
    <source>
        <dbReference type="Proteomes" id="UP000594263"/>
    </source>
</evidence>
<comment type="catalytic activity">
    <reaction evidence="1">
        <text>S-ubiquitinyl-[E2 ubiquitin-conjugating enzyme]-L-cysteine + [acceptor protein]-L-lysine = [E2 ubiquitin-conjugating enzyme]-L-cysteine + N(6)-ubiquitinyl-[acceptor protein]-L-lysine.</text>
        <dbReference type="EC" id="2.3.2.27"/>
    </reaction>
</comment>
<dbReference type="EC" id="2.3.2.27" evidence="2"/>
<dbReference type="Gene3D" id="3.30.40.10">
    <property type="entry name" value="Zinc/RING finger domain, C3HC4 (zinc finger)"/>
    <property type="match status" value="1"/>
</dbReference>
<proteinExistence type="inferred from homology"/>
<evidence type="ECO:0000256" key="9">
    <source>
        <dbReference type="SAM" id="Phobius"/>
    </source>
</evidence>
<dbReference type="EnsemblPlants" id="Kaladp0008s0653.1.v1.1">
    <property type="protein sequence ID" value="Kaladp0008s0653.1.v1.1.CDS.1"/>
    <property type="gene ID" value="Kaladp0008s0653.v1.1"/>
</dbReference>
<dbReference type="InterPro" id="IPR053238">
    <property type="entry name" value="RING-H2_zinc_finger"/>
</dbReference>
<dbReference type="GO" id="GO:0061630">
    <property type="term" value="F:ubiquitin protein ligase activity"/>
    <property type="evidence" value="ECO:0007669"/>
    <property type="project" value="UniProtKB-EC"/>
</dbReference>
<feature type="domain" description="RING-type" evidence="10">
    <location>
        <begin position="108"/>
        <end position="150"/>
    </location>
</feature>
<sequence length="175" mass="19142">MPRSAVEILLMLYPVALMTLVVLAAYFIVKYFHDRNQLLHGYPGPDSFVPPREPDLESGPVHQLRGPPRQCGATLPDHQVVVVLSYGAYSEMMSSEEGGARRSACGECVVCLGEFEAEDECVLLGECLHVFHKPCGEAWLGKEPSCPVCRARVGSRVGCYTSVRFGTENDVDPVA</sequence>
<dbReference type="GO" id="GO:0016567">
    <property type="term" value="P:protein ubiquitination"/>
    <property type="evidence" value="ECO:0007669"/>
    <property type="project" value="UniProtKB-UniPathway"/>
</dbReference>
<comment type="similarity">
    <text evidence="7">Belongs to the RING-type zinc finger family. ATL subfamily.</text>
</comment>
<keyword evidence="12" id="KW-1185">Reference proteome</keyword>
<keyword evidence="9" id="KW-0812">Transmembrane</keyword>
<dbReference type="SMART" id="SM00184">
    <property type="entry name" value="RING"/>
    <property type="match status" value="1"/>
</dbReference>
<feature type="transmembrane region" description="Helical" evidence="9">
    <location>
        <begin position="6"/>
        <end position="29"/>
    </location>
</feature>
<dbReference type="InterPro" id="IPR001841">
    <property type="entry name" value="Znf_RING"/>
</dbReference>
<dbReference type="Pfam" id="PF13639">
    <property type="entry name" value="zf-RING_2"/>
    <property type="match status" value="1"/>
</dbReference>
<dbReference type="PANTHER" id="PTHR14155:SF627">
    <property type="entry name" value="OS06G0192800 PROTEIN"/>
    <property type="match status" value="1"/>
</dbReference>
<dbReference type="AlphaFoldDB" id="A0A7N0SWD0"/>
<evidence type="ECO:0000256" key="8">
    <source>
        <dbReference type="PROSITE-ProRule" id="PRU00175"/>
    </source>
</evidence>
<keyword evidence="4 8" id="KW-0863">Zinc-finger</keyword>
<evidence type="ECO:0000256" key="1">
    <source>
        <dbReference type="ARBA" id="ARBA00000900"/>
    </source>
</evidence>
<accession>A0A7N0SWD0</accession>
<evidence type="ECO:0000256" key="7">
    <source>
        <dbReference type="ARBA" id="ARBA00024209"/>
    </source>
</evidence>
<evidence type="ECO:0000256" key="2">
    <source>
        <dbReference type="ARBA" id="ARBA00012483"/>
    </source>
</evidence>
<keyword evidence="9" id="KW-0472">Membrane</keyword>
<evidence type="ECO:0000256" key="5">
    <source>
        <dbReference type="ARBA" id="ARBA00022786"/>
    </source>
</evidence>
<evidence type="ECO:0000313" key="11">
    <source>
        <dbReference type="EnsemblPlants" id="Kaladp0008s0653.1.v1.1.CDS.1"/>
    </source>
</evidence>
<keyword evidence="5" id="KW-0833">Ubl conjugation pathway</keyword>
<keyword evidence="9" id="KW-1133">Transmembrane helix</keyword>
<evidence type="ECO:0000259" key="10">
    <source>
        <dbReference type="PROSITE" id="PS50089"/>
    </source>
</evidence>
<evidence type="ECO:0000256" key="4">
    <source>
        <dbReference type="ARBA" id="ARBA00022771"/>
    </source>
</evidence>
<dbReference type="PANTHER" id="PTHR14155">
    <property type="entry name" value="RING FINGER DOMAIN-CONTAINING"/>
    <property type="match status" value="1"/>
</dbReference>
<reference evidence="11" key="1">
    <citation type="submission" date="2021-01" db="UniProtKB">
        <authorList>
            <consortium name="EnsemblPlants"/>
        </authorList>
    </citation>
    <scope>IDENTIFICATION</scope>
</reference>
<dbReference type="UniPathway" id="UPA00143"/>
<keyword evidence="3" id="KW-0479">Metal-binding</keyword>
<dbReference type="InterPro" id="IPR013083">
    <property type="entry name" value="Znf_RING/FYVE/PHD"/>
</dbReference>
<dbReference type="PROSITE" id="PS50089">
    <property type="entry name" value="ZF_RING_2"/>
    <property type="match status" value="1"/>
</dbReference>
<keyword evidence="6" id="KW-0862">Zinc</keyword>